<name>A0A0M6YEB0_9HYPH</name>
<accession>A0A0M6YEB0</accession>
<gene>
    <name evidence="1" type="ORF">LAL4801_05813</name>
</gene>
<evidence type="ECO:0000313" key="2">
    <source>
        <dbReference type="Proteomes" id="UP000048926"/>
    </source>
</evidence>
<reference evidence="2" key="1">
    <citation type="submission" date="2015-07" db="EMBL/GenBank/DDBJ databases">
        <authorList>
            <person name="Rodrigo-Torres Lidia"/>
            <person name="Arahal R.David."/>
        </authorList>
    </citation>
    <scope>NUCLEOTIDE SEQUENCE [LARGE SCALE GENOMIC DNA]</scope>
    <source>
        <strain evidence="2">CECT 4801</strain>
    </source>
</reference>
<dbReference type="Proteomes" id="UP000048926">
    <property type="component" value="Unassembled WGS sequence"/>
</dbReference>
<sequence length="168" mass="19417">MSEEPKLYDDWNYEGTTVSFKEWLHHPEKVLDAAQSEDIAIDLGEDGLVHLMRRERYIELSENTDFPDSWHDLVLSNRAHVSELWTPDKLLKLFSEDSTGEAIIDDKRRVTVLLTNRWYWRIEHVGPNNGRTAGLLSELSDEDWEGVEKACLEILYATGEDDTPKPGM</sequence>
<dbReference type="EMBL" id="CXST01000006">
    <property type="protein sequence ID" value="CTQ47351.1"/>
    <property type="molecule type" value="Genomic_DNA"/>
</dbReference>
<protein>
    <submittedName>
        <fullName evidence="1">Uncharacterized protein</fullName>
    </submittedName>
</protein>
<dbReference type="AlphaFoldDB" id="A0A0M6YEB0"/>
<keyword evidence="2" id="KW-1185">Reference proteome</keyword>
<organism evidence="1 2">
    <name type="scientific">Roseibium aggregatum</name>
    <dbReference type="NCBI Taxonomy" id="187304"/>
    <lineage>
        <taxon>Bacteria</taxon>
        <taxon>Pseudomonadati</taxon>
        <taxon>Pseudomonadota</taxon>
        <taxon>Alphaproteobacteria</taxon>
        <taxon>Hyphomicrobiales</taxon>
        <taxon>Stappiaceae</taxon>
        <taxon>Roseibium</taxon>
    </lineage>
</organism>
<evidence type="ECO:0000313" key="1">
    <source>
        <dbReference type="EMBL" id="CTQ47351.1"/>
    </source>
</evidence>
<dbReference type="OrthoDB" id="393237at2"/>
<dbReference type="RefSeq" id="WP_055661390.1">
    <property type="nucleotide sequence ID" value="NZ_CXST01000006.1"/>
</dbReference>
<proteinExistence type="predicted"/>